<sequence>MPGDAKAELYQCLAATAERPVDRTPSRLLGEAQAVADDLREIDDPAVVADRASVVVELLSKIDGTGDPEADAEVARAQELAETLAGE</sequence>
<name>A0A1H6BUU8_9EURY</name>
<evidence type="ECO:0000259" key="2">
    <source>
        <dbReference type="Pfam" id="PF26479"/>
    </source>
</evidence>
<dbReference type="EMBL" id="FNVN01000005">
    <property type="protein sequence ID" value="SEG64433.1"/>
    <property type="molecule type" value="Genomic_DNA"/>
</dbReference>
<evidence type="ECO:0000313" key="4">
    <source>
        <dbReference type="EMBL" id="SEG64433.1"/>
    </source>
</evidence>
<protein>
    <recommendedName>
        <fullName evidence="2">DUF8152 domain-containing protein</fullName>
    </recommendedName>
</protein>
<dbReference type="Proteomes" id="UP000296733">
    <property type="component" value="Plasmid unnamed2"/>
</dbReference>
<evidence type="ECO:0000313" key="6">
    <source>
        <dbReference type="Proteomes" id="UP000296733"/>
    </source>
</evidence>
<dbReference type="EMBL" id="CP031313">
    <property type="protein sequence ID" value="QCC49456.1"/>
    <property type="molecule type" value="Genomic_DNA"/>
</dbReference>
<dbReference type="KEGG" id="hlm:DV707_17160"/>
<evidence type="ECO:0000256" key="1">
    <source>
        <dbReference type="SAM" id="MobiDB-lite"/>
    </source>
</evidence>
<evidence type="ECO:0000313" key="3">
    <source>
        <dbReference type="EMBL" id="QCC49456.1"/>
    </source>
</evidence>
<dbReference type="Proteomes" id="UP000236740">
    <property type="component" value="Unassembled WGS sequence"/>
</dbReference>
<dbReference type="Pfam" id="PF26479">
    <property type="entry name" value="DUF8152"/>
    <property type="match status" value="1"/>
</dbReference>
<reference evidence="4 5" key="1">
    <citation type="submission" date="2016-10" db="EMBL/GenBank/DDBJ databases">
        <authorList>
            <person name="de Groot N.N."/>
        </authorList>
    </citation>
    <scope>NUCLEOTIDE SEQUENCE [LARGE SCALE GENOMIC DNA]</scope>
    <source>
        <strain evidence="4 5">CGMCC 1.10331</strain>
    </source>
</reference>
<accession>A0A1H6BUU8</accession>
<proteinExistence type="predicted"/>
<keyword evidence="3" id="KW-0614">Plasmid</keyword>
<evidence type="ECO:0000313" key="5">
    <source>
        <dbReference type="Proteomes" id="UP000236740"/>
    </source>
</evidence>
<geneLocation type="plasmid" evidence="3">
    <name>unnamed2</name>
</geneLocation>
<feature type="region of interest" description="Disordered" evidence="1">
    <location>
        <begin position="65"/>
        <end position="87"/>
    </location>
</feature>
<feature type="domain" description="DUF8152" evidence="2">
    <location>
        <begin position="7"/>
        <end position="85"/>
    </location>
</feature>
<dbReference type="AlphaFoldDB" id="A0A1H6BUU8"/>
<organism evidence="4 5">
    <name type="scientific">Halobellus limi</name>
    <dbReference type="NCBI Taxonomy" id="699433"/>
    <lineage>
        <taxon>Archaea</taxon>
        <taxon>Methanobacteriati</taxon>
        <taxon>Methanobacteriota</taxon>
        <taxon>Stenosarchaea group</taxon>
        <taxon>Halobacteria</taxon>
        <taxon>Halobacteriales</taxon>
        <taxon>Haloferacaceae</taxon>
        <taxon>Halobellus</taxon>
    </lineage>
</organism>
<keyword evidence="5" id="KW-1185">Reference proteome</keyword>
<reference evidence="3 6" key="2">
    <citation type="journal article" date="2019" name="Nat. Commun.">
        <title>A new type of DNA phosphorothioation-based antiviral system in archaea.</title>
        <authorList>
            <person name="Xiong L."/>
            <person name="Liu S."/>
            <person name="Chen S."/>
            <person name="Xiao Y."/>
            <person name="Zhu B."/>
            <person name="Gao Y."/>
            <person name="Zhang Y."/>
            <person name="Chen B."/>
            <person name="Luo J."/>
            <person name="Deng Z."/>
            <person name="Chen X."/>
            <person name="Wang L."/>
            <person name="Chen S."/>
        </authorList>
    </citation>
    <scope>NUCLEOTIDE SEQUENCE [LARGE SCALE GENOMIC DNA]</scope>
    <source>
        <strain evidence="3 6">CGMCC 1.10331</strain>
        <plasmid evidence="3 6">unnamed2</plasmid>
    </source>
</reference>
<dbReference type="InterPro" id="IPR058465">
    <property type="entry name" value="DUF8152"/>
</dbReference>
<gene>
    <name evidence="3" type="ORF">DV707_17160</name>
    <name evidence="4" type="ORF">SAMN04488133_3051</name>
</gene>